<name>A0A022R5T7_ERYGU</name>
<gene>
    <name evidence="1" type="ORF">MIMGU_mgv1a0158941mg</name>
</gene>
<accession>A0A022R5T7</accession>
<evidence type="ECO:0000313" key="2">
    <source>
        <dbReference type="Proteomes" id="UP000030748"/>
    </source>
</evidence>
<proteinExistence type="predicted"/>
<reference evidence="1 2" key="1">
    <citation type="journal article" date="2013" name="Proc. Natl. Acad. Sci. U.S.A.">
        <title>Fine-scale variation in meiotic recombination in Mimulus inferred from population shotgun sequencing.</title>
        <authorList>
            <person name="Hellsten U."/>
            <person name="Wright K.M."/>
            <person name="Jenkins J."/>
            <person name="Shu S."/>
            <person name="Yuan Y."/>
            <person name="Wessler S.R."/>
            <person name="Schmutz J."/>
            <person name="Willis J.H."/>
            <person name="Rokhsar D.S."/>
        </authorList>
    </citation>
    <scope>NUCLEOTIDE SEQUENCE [LARGE SCALE GENOMIC DNA]</scope>
    <source>
        <strain evidence="2">cv. DUN x IM62</strain>
    </source>
</reference>
<dbReference type="EMBL" id="KI630612">
    <property type="protein sequence ID" value="EYU35591.1"/>
    <property type="molecule type" value="Genomic_DNA"/>
</dbReference>
<organism evidence="1 2">
    <name type="scientific">Erythranthe guttata</name>
    <name type="common">Yellow monkey flower</name>
    <name type="synonym">Mimulus guttatus</name>
    <dbReference type="NCBI Taxonomy" id="4155"/>
    <lineage>
        <taxon>Eukaryota</taxon>
        <taxon>Viridiplantae</taxon>
        <taxon>Streptophyta</taxon>
        <taxon>Embryophyta</taxon>
        <taxon>Tracheophyta</taxon>
        <taxon>Spermatophyta</taxon>
        <taxon>Magnoliopsida</taxon>
        <taxon>eudicotyledons</taxon>
        <taxon>Gunneridae</taxon>
        <taxon>Pentapetalae</taxon>
        <taxon>asterids</taxon>
        <taxon>lamiids</taxon>
        <taxon>Lamiales</taxon>
        <taxon>Phrymaceae</taxon>
        <taxon>Erythranthe</taxon>
    </lineage>
</organism>
<protein>
    <submittedName>
        <fullName evidence="1">Uncharacterized protein</fullName>
    </submittedName>
</protein>
<feature type="non-terminal residue" evidence="1">
    <location>
        <position position="37"/>
    </location>
</feature>
<evidence type="ECO:0000313" key="1">
    <source>
        <dbReference type="EMBL" id="EYU35591.1"/>
    </source>
</evidence>
<sequence length="37" mass="4123">MAGARQWNIPYSTSGKIIDKFISIPIVSSSKRNDLPM</sequence>
<keyword evidence="2" id="KW-1185">Reference proteome</keyword>
<dbReference type="AlphaFoldDB" id="A0A022R5T7"/>
<dbReference type="Proteomes" id="UP000030748">
    <property type="component" value="Unassembled WGS sequence"/>
</dbReference>